<dbReference type="SUPFAM" id="SSF63882">
    <property type="entry name" value="MoeA N-terminal region -like"/>
    <property type="match status" value="1"/>
</dbReference>
<dbReference type="AlphaFoldDB" id="X1K125"/>
<dbReference type="CDD" id="cd00887">
    <property type="entry name" value="MoeA"/>
    <property type="match status" value="1"/>
</dbReference>
<dbReference type="NCBIfam" id="TIGR00177">
    <property type="entry name" value="molyb_syn"/>
    <property type="match status" value="1"/>
</dbReference>
<feature type="domain" description="MoaB/Mog" evidence="2">
    <location>
        <begin position="101"/>
        <end position="225"/>
    </location>
</feature>
<dbReference type="EMBL" id="BARV01000585">
    <property type="protein sequence ID" value="GAI00208.1"/>
    <property type="molecule type" value="Genomic_DNA"/>
</dbReference>
<dbReference type="InterPro" id="IPR008284">
    <property type="entry name" value="MoCF_biosynth_CS"/>
</dbReference>
<dbReference type="GO" id="GO:0005829">
    <property type="term" value="C:cytosol"/>
    <property type="evidence" value="ECO:0007669"/>
    <property type="project" value="TreeGrafter"/>
</dbReference>
<dbReference type="GO" id="GO:0061599">
    <property type="term" value="F:molybdopterin molybdotransferase activity"/>
    <property type="evidence" value="ECO:0007669"/>
    <property type="project" value="TreeGrafter"/>
</dbReference>
<dbReference type="PANTHER" id="PTHR10192">
    <property type="entry name" value="MOLYBDOPTERIN BIOSYNTHESIS PROTEIN"/>
    <property type="match status" value="1"/>
</dbReference>
<dbReference type="SUPFAM" id="SSF53218">
    <property type="entry name" value="Molybdenum cofactor biosynthesis proteins"/>
    <property type="match status" value="1"/>
</dbReference>
<protein>
    <recommendedName>
        <fullName evidence="2">MoaB/Mog domain-containing protein</fullName>
    </recommendedName>
</protein>
<proteinExistence type="predicted"/>
<comment type="caution">
    <text evidence="3">The sequence shown here is derived from an EMBL/GenBank/DDBJ whole genome shotgun (WGS) entry which is preliminary data.</text>
</comment>
<sequence>MGVKPEFKINPGKAVKISTGGVLPEGANSVMMVEYTEQIDDTTIEARRSISPWENVVREDEDLKTGEIILRKGHRLRSQDIGVLAGIGKTNIKIYRKPKIAIISTGNEIIPAEGEPRIGQIRDINSYTLGAYIEEAGGVPVYRGIIKDEVILLEQEIKKTIKEDKVETVIISGGSSVGVRDVTLEVLSRLGRPGVLIHGVSVKPGKPTILAIADNRPIFGLPGHPV</sequence>
<dbReference type="Gene3D" id="3.40.980.10">
    <property type="entry name" value="MoaB/Mog-like domain"/>
    <property type="match status" value="1"/>
</dbReference>
<evidence type="ECO:0000313" key="3">
    <source>
        <dbReference type="EMBL" id="GAI00208.1"/>
    </source>
</evidence>
<evidence type="ECO:0000256" key="1">
    <source>
        <dbReference type="ARBA" id="ARBA00023150"/>
    </source>
</evidence>
<keyword evidence="1" id="KW-0501">Molybdenum cofactor biosynthesis</keyword>
<dbReference type="SMART" id="SM00852">
    <property type="entry name" value="MoCF_biosynth"/>
    <property type="match status" value="1"/>
</dbReference>
<dbReference type="Pfam" id="PF03453">
    <property type="entry name" value="MoeA_N"/>
    <property type="match status" value="1"/>
</dbReference>
<feature type="non-terminal residue" evidence="3">
    <location>
        <position position="226"/>
    </location>
</feature>
<gene>
    <name evidence="3" type="ORF">S06H3_02103</name>
</gene>
<dbReference type="GO" id="GO:0006777">
    <property type="term" value="P:Mo-molybdopterin cofactor biosynthetic process"/>
    <property type="evidence" value="ECO:0007669"/>
    <property type="project" value="UniProtKB-KW"/>
</dbReference>
<dbReference type="InterPro" id="IPR001453">
    <property type="entry name" value="MoaB/Mog_dom"/>
</dbReference>
<accession>X1K125</accession>
<dbReference type="PANTHER" id="PTHR10192:SF5">
    <property type="entry name" value="GEPHYRIN"/>
    <property type="match status" value="1"/>
</dbReference>
<reference evidence="3" key="1">
    <citation type="journal article" date="2014" name="Front. Microbiol.">
        <title>High frequency of phylogenetically diverse reductive dehalogenase-homologous genes in deep subseafloor sedimentary metagenomes.</title>
        <authorList>
            <person name="Kawai M."/>
            <person name="Futagami T."/>
            <person name="Toyoda A."/>
            <person name="Takaki Y."/>
            <person name="Nishi S."/>
            <person name="Hori S."/>
            <person name="Arai W."/>
            <person name="Tsubouchi T."/>
            <person name="Morono Y."/>
            <person name="Uchiyama I."/>
            <person name="Ito T."/>
            <person name="Fujiyama A."/>
            <person name="Inagaki F."/>
            <person name="Takami H."/>
        </authorList>
    </citation>
    <scope>NUCLEOTIDE SEQUENCE</scope>
    <source>
        <strain evidence="3">Expedition CK06-06</strain>
    </source>
</reference>
<dbReference type="InterPro" id="IPR038987">
    <property type="entry name" value="MoeA-like"/>
</dbReference>
<organism evidence="3">
    <name type="scientific">marine sediment metagenome</name>
    <dbReference type="NCBI Taxonomy" id="412755"/>
    <lineage>
        <taxon>unclassified sequences</taxon>
        <taxon>metagenomes</taxon>
        <taxon>ecological metagenomes</taxon>
    </lineage>
</organism>
<dbReference type="InterPro" id="IPR036135">
    <property type="entry name" value="MoeA_linker/N_sf"/>
</dbReference>
<name>X1K125_9ZZZZ</name>
<dbReference type="Gene3D" id="2.170.190.11">
    <property type="entry name" value="Molybdopterin biosynthesis moea protein, domain 3"/>
    <property type="match status" value="1"/>
</dbReference>
<dbReference type="InterPro" id="IPR005110">
    <property type="entry name" value="MoeA_linker/N"/>
</dbReference>
<dbReference type="Pfam" id="PF00994">
    <property type="entry name" value="MoCF_biosynth"/>
    <property type="match status" value="1"/>
</dbReference>
<dbReference type="InterPro" id="IPR036425">
    <property type="entry name" value="MoaB/Mog-like_dom_sf"/>
</dbReference>
<dbReference type="PROSITE" id="PS01079">
    <property type="entry name" value="MOCF_BIOSYNTHESIS_2"/>
    <property type="match status" value="1"/>
</dbReference>
<evidence type="ECO:0000259" key="2">
    <source>
        <dbReference type="SMART" id="SM00852"/>
    </source>
</evidence>
<dbReference type="Gene3D" id="3.90.105.10">
    <property type="entry name" value="Molybdopterin biosynthesis moea protein, domain 2"/>
    <property type="match status" value="1"/>
</dbReference>